<evidence type="ECO:0000256" key="1">
    <source>
        <dbReference type="ARBA" id="ARBA00004123"/>
    </source>
</evidence>
<comment type="subcellular location">
    <subcellularLocation>
        <location evidence="1">Nucleus</location>
    </subcellularLocation>
</comment>
<evidence type="ECO:0000313" key="11">
    <source>
        <dbReference type="WBParaSite" id="PTRK_0000652100.1"/>
    </source>
</evidence>
<keyword evidence="3" id="KW-0805">Transcription regulation</keyword>
<dbReference type="InterPro" id="IPR004827">
    <property type="entry name" value="bZIP"/>
</dbReference>
<dbReference type="FunFam" id="1.20.5.170:FF:000025">
    <property type="entry name" value="nuclear factor interleukin-3-regulated protein-like"/>
    <property type="match status" value="1"/>
</dbReference>
<dbReference type="InterPro" id="IPR040223">
    <property type="entry name" value="PAR_bZIP"/>
</dbReference>
<dbReference type="GO" id="GO:0000978">
    <property type="term" value="F:RNA polymerase II cis-regulatory region sequence-specific DNA binding"/>
    <property type="evidence" value="ECO:0007669"/>
    <property type="project" value="TreeGrafter"/>
</dbReference>
<dbReference type="GO" id="GO:0000981">
    <property type="term" value="F:DNA-binding transcription factor activity, RNA polymerase II-specific"/>
    <property type="evidence" value="ECO:0007669"/>
    <property type="project" value="TreeGrafter"/>
</dbReference>
<evidence type="ECO:0000313" key="10">
    <source>
        <dbReference type="Proteomes" id="UP000038045"/>
    </source>
</evidence>
<dbReference type="Gene3D" id="1.20.5.170">
    <property type="match status" value="1"/>
</dbReference>
<evidence type="ECO:0000259" key="9">
    <source>
        <dbReference type="PROSITE" id="PS50217"/>
    </source>
</evidence>
<keyword evidence="7" id="KW-0175">Coiled coil</keyword>
<comment type="similarity">
    <text evidence="2">Belongs to the bZIP family. NFIL3 subfamily.</text>
</comment>
<feature type="region of interest" description="Disordered" evidence="8">
    <location>
        <begin position="79"/>
        <end position="156"/>
    </location>
</feature>
<keyword evidence="4" id="KW-0238">DNA-binding</keyword>
<dbReference type="PANTHER" id="PTHR11988:SF27">
    <property type="entry name" value="GH27708P"/>
    <property type="match status" value="1"/>
</dbReference>
<dbReference type="SMART" id="SM00338">
    <property type="entry name" value="BRLZ"/>
    <property type="match status" value="1"/>
</dbReference>
<evidence type="ECO:0000256" key="6">
    <source>
        <dbReference type="ARBA" id="ARBA00023242"/>
    </source>
</evidence>
<dbReference type="WBParaSite" id="PTRK_0000652100.1">
    <property type="protein sequence ID" value="PTRK_0000652100.1"/>
    <property type="gene ID" value="PTRK_0000652100"/>
</dbReference>
<keyword evidence="5" id="KW-0804">Transcription</keyword>
<evidence type="ECO:0000256" key="3">
    <source>
        <dbReference type="ARBA" id="ARBA00023015"/>
    </source>
</evidence>
<keyword evidence="6" id="KW-0539">Nucleus</keyword>
<sequence>MTDVYATSADPSNGFKAMQMWSLDASIQYPSTNGVNNFNCTNSAYSNSFDPSQFSNPNLAATFAQQLSSISSNYSNFNPNSSLSSSAGSPSSFSSTSPGTTDISKPLLPSHQRKKKPQPVPDEQKDSAYFERRKKNNESARRSREQRKKKEESSQHTIYLLQAENQQLKLELSAIRNEYNQLRNSLGLQAAAAAHGLGQPFMMNN</sequence>
<dbReference type="PROSITE" id="PS50217">
    <property type="entry name" value="BZIP"/>
    <property type="match status" value="1"/>
</dbReference>
<protein>
    <submittedName>
        <fullName evidence="11">BZIP domain-containing protein</fullName>
    </submittedName>
</protein>
<dbReference type="PANTHER" id="PTHR11988">
    <property type="entry name" value="THYROTROPH EMBRYONIC FACTOR RELATED"/>
    <property type="match status" value="1"/>
</dbReference>
<keyword evidence="10" id="KW-1185">Reference proteome</keyword>
<dbReference type="CDD" id="cd14695">
    <property type="entry name" value="bZIP_HLF"/>
    <property type="match status" value="1"/>
</dbReference>
<dbReference type="GO" id="GO:0005634">
    <property type="term" value="C:nucleus"/>
    <property type="evidence" value="ECO:0007669"/>
    <property type="project" value="UniProtKB-SubCell"/>
</dbReference>
<feature type="domain" description="BZIP" evidence="9">
    <location>
        <begin position="126"/>
        <end position="186"/>
    </location>
</feature>
<feature type="compositionally biased region" description="Low complexity" evidence="8">
    <location>
        <begin position="79"/>
        <end position="97"/>
    </location>
</feature>
<organism evidence="10 11">
    <name type="scientific">Parastrongyloides trichosuri</name>
    <name type="common">Possum-specific nematode worm</name>
    <dbReference type="NCBI Taxonomy" id="131310"/>
    <lineage>
        <taxon>Eukaryota</taxon>
        <taxon>Metazoa</taxon>
        <taxon>Ecdysozoa</taxon>
        <taxon>Nematoda</taxon>
        <taxon>Chromadorea</taxon>
        <taxon>Rhabditida</taxon>
        <taxon>Tylenchina</taxon>
        <taxon>Panagrolaimomorpha</taxon>
        <taxon>Strongyloidoidea</taxon>
        <taxon>Strongyloididae</taxon>
        <taxon>Parastrongyloides</taxon>
    </lineage>
</organism>
<evidence type="ECO:0000256" key="7">
    <source>
        <dbReference type="SAM" id="Coils"/>
    </source>
</evidence>
<dbReference type="SUPFAM" id="SSF57959">
    <property type="entry name" value="Leucine zipper domain"/>
    <property type="match status" value="1"/>
</dbReference>
<dbReference type="Proteomes" id="UP000038045">
    <property type="component" value="Unplaced"/>
</dbReference>
<dbReference type="Pfam" id="PF07716">
    <property type="entry name" value="bZIP_2"/>
    <property type="match status" value="1"/>
</dbReference>
<reference evidence="11" key="1">
    <citation type="submission" date="2017-02" db="UniProtKB">
        <authorList>
            <consortium name="WormBaseParasite"/>
        </authorList>
    </citation>
    <scope>IDENTIFICATION</scope>
</reference>
<evidence type="ECO:0000256" key="4">
    <source>
        <dbReference type="ARBA" id="ARBA00023125"/>
    </source>
</evidence>
<name>A0A0N4ZFJ1_PARTI</name>
<evidence type="ECO:0000256" key="2">
    <source>
        <dbReference type="ARBA" id="ARBA00006079"/>
    </source>
</evidence>
<proteinExistence type="inferred from homology"/>
<evidence type="ECO:0000256" key="8">
    <source>
        <dbReference type="SAM" id="MobiDB-lite"/>
    </source>
</evidence>
<accession>A0A0N4ZFJ1</accession>
<evidence type="ECO:0000256" key="5">
    <source>
        <dbReference type="ARBA" id="ARBA00023163"/>
    </source>
</evidence>
<feature type="coiled-coil region" evidence="7">
    <location>
        <begin position="158"/>
        <end position="185"/>
    </location>
</feature>
<dbReference type="InterPro" id="IPR046347">
    <property type="entry name" value="bZIP_sf"/>
</dbReference>
<feature type="compositionally biased region" description="Basic and acidic residues" evidence="8">
    <location>
        <begin position="122"/>
        <end position="154"/>
    </location>
</feature>
<dbReference type="STRING" id="131310.A0A0N4ZFJ1"/>
<dbReference type="AlphaFoldDB" id="A0A0N4ZFJ1"/>